<dbReference type="Gene3D" id="3.30.950.10">
    <property type="entry name" value="Methyltransferase, Cobalt-precorrin-4 Transmethylase, Domain 2"/>
    <property type="match status" value="1"/>
</dbReference>
<comment type="caution">
    <text evidence="1">The sequence shown here is derived from an EMBL/GenBank/DDBJ whole genome shotgun (WGS) entry which is preliminary data.</text>
</comment>
<dbReference type="Proteomes" id="UP001630127">
    <property type="component" value="Unassembled WGS sequence"/>
</dbReference>
<name>A0ABD2YLZ7_9GENT</name>
<accession>A0ABD2YLZ7</accession>
<reference evidence="1 2" key="1">
    <citation type="submission" date="2024-11" db="EMBL/GenBank/DDBJ databases">
        <title>A near-complete genome assembly of Cinchona calisaya.</title>
        <authorList>
            <person name="Lian D.C."/>
            <person name="Zhao X.W."/>
            <person name="Wei L."/>
        </authorList>
    </citation>
    <scope>NUCLEOTIDE SEQUENCE [LARGE SCALE GENOMIC DNA]</scope>
    <source>
        <tissue evidence="1">Nenye</tissue>
    </source>
</reference>
<dbReference type="EMBL" id="JBJUIK010000012">
    <property type="protein sequence ID" value="KAL3508424.1"/>
    <property type="molecule type" value="Genomic_DNA"/>
</dbReference>
<protein>
    <submittedName>
        <fullName evidence="1">Uncharacterized protein</fullName>
    </submittedName>
</protein>
<proteinExistence type="predicted"/>
<organism evidence="1 2">
    <name type="scientific">Cinchona calisaya</name>
    <dbReference type="NCBI Taxonomy" id="153742"/>
    <lineage>
        <taxon>Eukaryota</taxon>
        <taxon>Viridiplantae</taxon>
        <taxon>Streptophyta</taxon>
        <taxon>Embryophyta</taxon>
        <taxon>Tracheophyta</taxon>
        <taxon>Spermatophyta</taxon>
        <taxon>Magnoliopsida</taxon>
        <taxon>eudicotyledons</taxon>
        <taxon>Gunneridae</taxon>
        <taxon>Pentapetalae</taxon>
        <taxon>asterids</taxon>
        <taxon>lamiids</taxon>
        <taxon>Gentianales</taxon>
        <taxon>Rubiaceae</taxon>
        <taxon>Cinchonoideae</taxon>
        <taxon>Cinchoneae</taxon>
        <taxon>Cinchona</taxon>
    </lineage>
</organism>
<sequence>MRMLTDPDSTLVVYMGLSTLHSLAIKLMWHGLPPDTLAVERGTTLRYKIDIGCCTFYIGMMLEYIPWSIPEIEGCHYMFKDYSHVMTYQCMELRNLN</sequence>
<gene>
    <name evidence="1" type="ORF">ACH5RR_027825</name>
</gene>
<dbReference type="AlphaFoldDB" id="A0ABD2YLZ7"/>
<dbReference type="InterPro" id="IPR014776">
    <property type="entry name" value="4pyrrole_Mease_sub2"/>
</dbReference>
<evidence type="ECO:0000313" key="2">
    <source>
        <dbReference type="Proteomes" id="UP001630127"/>
    </source>
</evidence>
<evidence type="ECO:0000313" key="1">
    <source>
        <dbReference type="EMBL" id="KAL3508424.1"/>
    </source>
</evidence>
<keyword evidence="2" id="KW-1185">Reference proteome</keyword>